<organism evidence="2 3">
    <name type="scientific">Aspergillus leporis</name>
    <dbReference type="NCBI Taxonomy" id="41062"/>
    <lineage>
        <taxon>Eukaryota</taxon>
        <taxon>Fungi</taxon>
        <taxon>Dikarya</taxon>
        <taxon>Ascomycota</taxon>
        <taxon>Pezizomycotina</taxon>
        <taxon>Eurotiomycetes</taxon>
        <taxon>Eurotiomycetidae</taxon>
        <taxon>Eurotiales</taxon>
        <taxon>Aspergillaceae</taxon>
        <taxon>Aspergillus</taxon>
        <taxon>Aspergillus subgen. Circumdati</taxon>
    </lineage>
</organism>
<feature type="compositionally biased region" description="Basic residues" evidence="1">
    <location>
        <begin position="1"/>
        <end position="23"/>
    </location>
</feature>
<keyword evidence="3" id="KW-1185">Reference proteome</keyword>
<dbReference type="Proteomes" id="UP000326565">
    <property type="component" value="Unassembled WGS sequence"/>
</dbReference>
<feature type="compositionally biased region" description="Polar residues" evidence="1">
    <location>
        <begin position="114"/>
        <end position="130"/>
    </location>
</feature>
<proteinExistence type="predicted"/>
<sequence length="350" mass="39082">MTNKTRGKGKSKGKGKSRLRRGRVTSNKDCSSDETPTEADLDRFSEEITTELETAFQIEDDPGMQLSLSKTPGTDAEVTRKRGEVDINIDEGPNKIGSFRRRLLTLTGNSLRLSTVSERPSSQLHSSTRKSCPGRSDSATPTLTRTNTTGTSDSTHSPIKKKEKESSRPTPAPPTPKYLKYVRSANDYIFLDLDFLEIDSSSRKTQSGSLSQMGVASQQAATKRQSREQNFHQIKDQDPKKKNLREQIEYIRSITGTGVRTISSTDFRYPRRADDNVRQWTTVNLRCTICRGDCPVCGVACCKYEAARRTIANAEYRSEEAINLEAVADMFVRTVAADVQVRYVAIFNAE</sequence>
<feature type="region of interest" description="Disordered" evidence="1">
    <location>
        <begin position="114"/>
        <end position="178"/>
    </location>
</feature>
<feature type="compositionally biased region" description="Basic and acidic residues" evidence="1">
    <location>
        <begin position="225"/>
        <end position="242"/>
    </location>
</feature>
<reference evidence="2 3" key="1">
    <citation type="submission" date="2019-04" db="EMBL/GenBank/DDBJ databases">
        <title>Friends and foes A comparative genomics study of 23 Aspergillus species from section Flavi.</title>
        <authorList>
            <consortium name="DOE Joint Genome Institute"/>
            <person name="Kjaerbolling I."/>
            <person name="Vesth T."/>
            <person name="Frisvad J.C."/>
            <person name="Nybo J.L."/>
            <person name="Theobald S."/>
            <person name="Kildgaard S."/>
            <person name="Isbrandt T."/>
            <person name="Kuo A."/>
            <person name="Sato A."/>
            <person name="Lyhne E.K."/>
            <person name="Kogle M.E."/>
            <person name="Wiebenga A."/>
            <person name="Kun R.S."/>
            <person name="Lubbers R.J."/>
            <person name="Makela M.R."/>
            <person name="Barry K."/>
            <person name="Chovatia M."/>
            <person name="Clum A."/>
            <person name="Daum C."/>
            <person name="Haridas S."/>
            <person name="He G."/>
            <person name="LaButti K."/>
            <person name="Lipzen A."/>
            <person name="Mondo S."/>
            <person name="Riley R."/>
            <person name="Salamov A."/>
            <person name="Simmons B.A."/>
            <person name="Magnuson J.K."/>
            <person name="Henrissat B."/>
            <person name="Mortensen U.H."/>
            <person name="Larsen T.O."/>
            <person name="Devries R.P."/>
            <person name="Grigoriev I.V."/>
            <person name="Machida M."/>
            <person name="Baker S.E."/>
            <person name="Andersen M.R."/>
        </authorList>
    </citation>
    <scope>NUCLEOTIDE SEQUENCE [LARGE SCALE GENOMIC DNA]</scope>
    <source>
        <strain evidence="2 3">CBS 151.66</strain>
    </source>
</reference>
<feature type="compositionally biased region" description="Polar residues" evidence="1">
    <location>
        <begin position="204"/>
        <end position="223"/>
    </location>
</feature>
<feature type="region of interest" description="Disordered" evidence="1">
    <location>
        <begin position="204"/>
        <end position="242"/>
    </location>
</feature>
<evidence type="ECO:0000313" key="3">
    <source>
        <dbReference type="Proteomes" id="UP000326565"/>
    </source>
</evidence>
<accession>A0A5N5X4T4</accession>
<protein>
    <submittedName>
        <fullName evidence="2">Uncharacterized protein</fullName>
    </submittedName>
</protein>
<feature type="compositionally biased region" description="Low complexity" evidence="1">
    <location>
        <begin position="138"/>
        <end position="157"/>
    </location>
</feature>
<dbReference type="EMBL" id="ML732191">
    <property type="protein sequence ID" value="KAB8075679.1"/>
    <property type="molecule type" value="Genomic_DNA"/>
</dbReference>
<gene>
    <name evidence="2" type="ORF">BDV29DRAFT_155476</name>
</gene>
<evidence type="ECO:0000313" key="2">
    <source>
        <dbReference type="EMBL" id="KAB8075679.1"/>
    </source>
</evidence>
<evidence type="ECO:0000256" key="1">
    <source>
        <dbReference type="SAM" id="MobiDB-lite"/>
    </source>
</evidence>
<dbReference type="AlphaFoldDB" id="A0A5N5X4T4"/>
<dbReference type="OrthoDB" id="1727108at2759"/>
<name>A0A5N5X4T4_9EURO</name>
<feature type="region of interest" description="Disordered" evidence="1">
    <location>
        <begin position="1"/>
        <end position="45"/>
    </location>
</feature>